<dbReference type="Gene3D" id="2.40.70.10">
    <property type="entry name" value="Acid Proteases"/>
    <property type="match status" value="1"/>
</dbReference>
<protein>
    <submittedName>
        <fullName evidence="1">Uncharacterized protein</fullName>
    </submittedName>
</protein>
<sequence length="303" mass="35323">PQVSPEEKQCLATLVNVNSINTWTLWDSDSTTMGITPQFAQVVNIKVNKLMDPHMLQLGMVGSRSSVKFGAIVEIDIGTTHTRTYVDIANFDCYNMIIGTPFMHNHNVVLDLAKNKKRQQYQRSQMRNRLRNHYSTTPQSKHLNIPNLRKQWFKEFKDVMKGPPDELPLFREVNHKIRLIDKNKRYHYYSPQCPHSLCSEFHQKLNQYINTKWWEPQSVDQAAPLLCIPKKDRQLRTVTNSWQCNDNTIQDVTPLPDQEVIREDVFFIFLFFKSAFIETVAMITNGCTKAVPKSETYQTETLN</sequence>
<organism evidence="1 2">
    <name type="scientific">Macrolepiota fuliginosa MF-IS2</name>
    <dbReference type="NCBI Taxonomy" id="1400762"/>
    <lineage>
        <taxon>Eukaryota</taxon>
        <taxon>Fungi</taxon>
        <taxon>Dikarya</taxon>
        <taxon>Basidiomycota</taxon>
        <taxon>Agaricomycotina</taxon>
        <taxon>Agaricomycetes</taxon>
        <taxon>Agaricomycetidae</taxon>
        <taxon>Agaricales</taxon>
        <taxon>Agaricineae</taxon>
        <taxon>Agaricaceae</taxon>
        <taxon>Macrolepiota</taxon>
    </lineage>
</organism>
<accession>A0A9P6BUV4</accession>
<comment type="caution">
    <text evidence="1">The sequence shown here is derived from an EMBL/GenBank/DDBJ whole genome shotgun (WGS) entry which is preliminary data.</text>
</comment>
<reference evidence="1" key="1">
    <citation type="submission" date="2020-11" db="EMBL/GenBank/DDBJ databases">
        <authorList>
            <consortium name="DOE Joint Genome Institute"/>
            <person name="Ahrendt S."/>
            <person name="Riley R."/>
            <person name="Andreopoulos W."/>
            <person name="Labutti K."/>
            <person name="Pangilinan J."/>
            <person name="Ruiz-Duenas F.J."/>
            <person name="Barrasa J.M."/>
            <person name="Sanchez-Garcia M."/>
            <person name="Camarero S."/>
            <person name="Miyauchi S."/>
            <person name="Serrano A."/>
            <person name="Linde D."/>
            <person name="Babiker R."/>
            <person name="Drula E."/>
            <person name="Ayuso-Fernandez I."/>
            <person name="Pacheco R."/>
            <person name="Padilla G."/>
            <person name="Ferreira P."/>
            <person name="Barriuso J."/>
            <person name="Kellner H."/>
            <person name="Castanera R."/>
            <person name="Alfaro M."/>
            <person name="Ramirez L."/>
            <person name="Pisabarro A.G."/>
            <person name="Kuo A."/>
            <person name="Tritt A."/>
            <person name="Lipzen A."/>
            <person name="He G."/>
            <person name="Yan M."/>
            <person name="Ng V."/>
            <person name="Cullen D."/>
            <person name="Martin F."/>
            <person name="Rosso M.-N."/>
            <person name="Henrissat B."/>
            <person name="Hibbett D."/>
            <person name="Martinez A.T."/>
            <person name="Grigoriev I.V."/>
        </authorList>
    </citation>
    <scope>NUCLEOTIDE SEQUENCE</scope>
    <source>
        <strain evidence="1">MF-IS2</strain>
    </source>
</reference>
<evidence type="ECO:0000313" key="2">
    <source>
        <dbReference type="Proteomes" id="UP000807342"/>
    </source>
</evidence>
<gene>
    <name evidence="1" type="ORF">P691DRAFT_686537</name>
</gene>
<feature type="non-terminal residue" evidence="1">
    <location>
        <position position="1"/>
    </location>
</feature>
<dbReference type="OrthoDB" id="3254954at2759"/>
<evidence type="ECO:0000313" key="1">
    <source>
        <dbReference type="EMBL" id="KAF9440766.1"/>
    </source>
</evidence>
<dbReference type="InterPro" id="IPR043502">
    <property type="entry name" value="DNA/RNA_pol_sf"/>
</dbReference>
<proteinExistence type="predicted"/>
<name>A0A9P6BUV4_9AGAR</name>
<dbReference type="Proteomes" id="UP000807342">
    <property type="component" value="Unassembled WGS sequence"/>
</dbReference>
<keyword evidence="2" id="KW-1185">Reference proteome</keyword>
<dbReference type="Gene3D" id="3.30.70.270">
    <property type="match status" value="1"/>
</dbReference>
<dbReference type="EMBL" id="MU152280">
    <property type="protein sequence ID" value="KAF9440766.1"/>
    <property type="molecule type" value="Genomic_DNA"/>
</dbReference>
<dbReference type="InterPro" id="IPR021109">
    <property type="entry name" value="Peptidase_aspartic_dom_sf"/>
</dbReference>
<dbReference type="InterPro" id="IPR043128">
    <property type="entry name" value="Rev_trsase/Diguanyl_cyclase"/>
</dbReference>
<dbReference type="Gene3D" id="3.10.10.10">
    <property type="entry name" value="HIV Type 1 Reverse Transcriptase, subunit A, domain 1"/>
    <property type="match status" value="1"/>
</dbReference>
<dbReference type="SUPFAM" id="SSF56672">
    <property type="entry name" value="DNA/RNA polymerases"/>
    <property type="match status" value="1"/>
</dbReference>
<dbReference type="CDD" id="cd00303">
    <property type="entry name" value="retropepsin_like"/>
    <property type="match status" value="1"/>
</dbReference>
<dbReference type="AlphaFoldDB" id="A0A9P6BUV4"/>